<dbReference type="EMBL" id="LNXW01000013">
    <property type="protein sequence ID" value="KTC81127.1"/>
    <property type="molecule type" value="Genomic_DNA"/>
</dbReference>
<feature type="transmembrane region" description="Helical" evidence="1">
    <location>
        <begin position="70"/>
        <end position="87"/>
    </location>
</feature>
<dbReference type="STRING" id="28084.Lche_3147"/>
<proteinExistence type="predicted"/>
<gene>
    <name evidence="2" type="ORF">Lche_3147</name>
</gene>
<accession>A0A0W0SCK1</accession>
<evidence type="ECO:0000313" key="3">
    <source>
        <dbReference type="Proteomes" id="UP000054921"/>
    </source>
</evidence>
<dbReference type="Pfam" id="PF11911">
    <property type="entry name" value="DUF3429"/>
    <property type="match status" value="1"/>
</dbReference>
<dbReference type="RefSeq" id="WP_058388213.1">
    <property type="nucleotide sequence ID" value="NZ_LNXW01000013.1"/>
</dbReference>
<sequence length="144" mass="16291">MVQKNSLVIYLTYLGALPFLIAAFCSLLGITELPYLGVTQPLLNSYATLIAGFMAGTIWGYVVRSNSSHSLILLASVLIVLILWVLWGSSNTLTYPAFLVPIYLLLWCLDYWLLKHQYEDRSYFKMRTGVTVLVIASLLIIYFK</sequence>
<protein>
    <recommendedName>
        <fullName evidence="4">Transmembrane protein</fullName>
    </recommendedName>
</protein>
<feature type="transmembrane region" description="Helical" evidence="1">
    <location>
        <begin position="93"/>
        <end position="114"/>
    </location>
</feature>
<feature type="transmembrane region" description="Helical" evidence="1">
    <location>
        <begin position="126"/>
        <end position="143"/>
    </location>
</feature>
<dbReference type="PATRIC" id="fig|28084.5.peg.3415"/>
<dbReference type="InterPro" id="IPR021836">
    <property type="entry name" value="DUF3429"/>
</dbReference>
<evidence type="ECO:0000256" key="1">
    <source>
        <dbReference type="SAM" id="Phobius"/>
    </source>
</evidence>
<evidence type="ECO:0008006" key="4">
    <source>
        <dbReference type="Google" id="ProtNLM"/>
    </source>
</evidence>
<feature type="transmembrane region" description="Helical" evidence="1">
    <location>
        <begin position="7"/>
        <end position="30"/>
    </location>
</feature>
<dbReference type="OrthoDB" id="8591832at2"/>
<evidence type="ECO:0000313" key="2">
    <source>
        <dbReference type="EMBL" id="KTC81127.1"/>
    </source>
</evidence>
<comment type="caution">
    <text evidence="2">The sequence shown here is derived from an EMBL/GenBank/DDBJ whole genome shotgun (WGS) entry which is preliminary data.</text>
</comment>
<keyword evidence="1" id="KW-0812">Transmembrane</keyword>
<name>A0A0W0SCK1_9GAMM</name>
<reference evidence="2 3" key="1">
    <citation type="submission" date="2015-11" db="EMBL/GenBank/DDBJ databases">
        <title>Genomic analysis of 38 Legionella species identifies large and diverse effector repertoires.</title>
        <authorList>
            <person name="Burstein D."/>
            <person name="Amaro F."/>
            <person name="Zusman T."/>
            <person name="Lifshitz Z."/>
            <person name="Cohen O."/>
            <person name="Gilbert J.A."/>
            <person name="Pupko T."/>
            <person name="Shuman H.A."/>
            <person name="Segal G."/>
        </authorList>
    </citation>
    <scope>NUCLEOTIDE SEQUENCE [LARGE SCALE GENOMIC DNA]</scope>
    <source>
        <strain evidence="2 3">ORW</strain>
    </source>
</reference>
<dbReference type="AlphaFoldDB" id="A0A0W0SCK1"/>
<feature type="transmembrane region" description="Helical" evidence="1">
    <location>
        <begin position="42"/>
        <end position="63"/>
    </location>
</feature>
<keyword evidence="1" id="KW-1133">Transmembrane helix</keyword>
<organism evidence="2 3">
    <name type="scientific">Legionella cherrii</name>
    <dbReference type="NCBI Taxonomy" id="28084"/>
    <lineage>
        <taxon>Bacteria</taxon>
        <taxon>Pseudomonadati</taxon>
        <taxon>Pseudomonadota</taxon>
        <taxon>Gammaproteobacteria</taxon>
        <taxon>Legionellales</taxon>
        <taxon>Legionellaceae</taxon>
        <taxon>Legionella</taxon>
    </lineage>
</organism>
<keyword evidence="1" id="KW-0472">Membrane</keyword>
<dbReference type="Proteomes" id="UP000054921">
    <property type="component" value="Unassembled WGS sequence"/>
</dbReference>